<dbReference type="Proteomes" id="UP001196413">
    <property type="component" value="Unassembled WGS sequence"/>
</dbReference>
<name>A0AAD5QU09_PARTN</name>
<protein>
    <submittedName>
        <fullName evidence="1">Uncharacterized protein</fullName>
    </submittedName>
</protein>
<comment type="caution">
    <text evidence="1">The sequence shown here is derived from an EMBL/GenBank/DDBJ whole genome shotgun (WGS) entry which is preliminary data.</text>
</comment>
<evidence type="ECO:0000313" key="2">
    <source>
        <dbReference type="Proteomes" id="UP001196413"/>
    </source>
</evidence>
<gene>
    <name evidence="1" type="ORF">KIN20_020909</name>
</gene>
<keyword evidence="2" id="KW-1185">Reference proteome</keyword>
<proteinExistence type="predicted"/>
<organism evidence="1 2">
    <name type="scientific">Parelaphostrongylus tenuis</name>
    <name type="common">Meningeal worm</name>
    <dbReference type="NCBI Taxonomy" id="148309"/>
    <lineage>
        <taxon>Eukaryota</taxon>
        <taxon>Metazoa</taxon>
        <taxon>Ecdysozoa</taxon>
        <taxon>Nematoda</taxon>
        <taxon>Chromadorea</taxon>
        <taxon>Rhabditida</taxon>
        <taxon>Rhabditina</taxon>
        <taxon>Rhabditomorpha</taxon>
        <taxon>Strongyloidea</taxon>
        <taxon>Metastrongylidae</taxon>
        <taxon>Parelaphostrongylus</taxon>
    </lineage>
</organism>
<accession>A0AAD5QU09</accession>
<sequence>MQAPVNILAIAHKFSVMGLGMTPHCVIVSNTVTATCPKSGAAAKKEVKCKAGMMAMDVEAVCANYTTISETSMTTNVIMVNSSKKMWQGIADKAGSNVGIRSVYIALLHGIWICQLIKFLVKLSSINDALL</sequence>
<reference evidence="1" key="1">
    <citation type="submission" date="2021-06" db="EMBL/GenBank/DDBJ databases">
        <title>Parelaphostrongylus tenuis whole genome reference sequence.</title>
        <authorList>
            <person name="Garwood T.J."/>
            <person name="Larsen P.A."/>
            <person name="Fountain-Jones N.M."/>
            <person name="Garbe J.R."/>
            <person name="Macchietto M.G."/>
            <person name="Kania S.A."/>
            <person name="Gerhold R.W."/>
            <person name="Richards J.E."/>
            <person name="Wolf T.M."/>
        </authorList>
    </citation>
    <scope>NUCLEOTIDE SEQUENCE</scope>
    <source>
        <strain evidence="1">MNPRO001-30</strain>
        <tissue evidence="1">Meninges</tissue>
    </source>
</reference>
<dbReference type="AlphaFoldDB" id="A0AAD5QU09"/>
<evidence type="ECO:0000313" key="1">
    <source>
        <dbReference type="EMBL" id="KAJ1361617.1"/>
    </source>
</evidence>
<dbReference type="EMBL" id="JAHQIW010004244">
    <property type="protein sequence ID" value="KAJ1361617.1"/>
    <property type="molecule type" value="Genomic_DNA"/>
</dbReference>